<proteinExistence type="predicted"/>
<gene>
    <name evidence="3" type="ORF">BDK88_1289</name>
</gene>
<keyword evidence="1" id="KW-1133">Transmembrane helix</keyword>
<protein>
    <recommendedName>
        <fullName evidence="2">DUF8131 domain-containing protein</fullName>
    </recommendedName>
</protein>
<dbReference type="InterPro" id="IPR058444">
    <property type="entry name" value="DUF8131"/>
</dbReference>
<sequence length="84" mass="8706">MGWGIKLSTAKCMCMSLETLQPRHAAAVGLLALIPLIVYAITDSVFAGGVSVLNTCLIYGSLYLAMSPVETSHGHHGDGSSTLG</sequence>
<dbReference type="Proteomes" id="UP000291097">
    <property type="component" value="Unassembled WGS sequence"/>
</dbReference>
<dbReference type="AlphaFoldDB" id="A0A482YCA0"/>
<keyword evidence="1" id="KW-0472">Membrane</keyword>
<organism evidence="3 4">
    <name type="scientific">Natrinema hispanicum</name>
    <dbReference type="NCBI Taxonomy" id="392421"/>
    <lineage>
        <taxon>Archaea</taxon>
        <taxon>Methanobacteriati</taxon>
        <taxon>Methanobacteriota</taxon>
        <taxon>Stenosarchaea group</taxon>
        <taxon>Halobacteria</taxon>
        <taxon>Halobacteriales</taxon>
        <taxon>Natrialbaceae</taxon>
        <taxon>Natrinema</taxon>
    </lineage>
</organism>
<dbReference type="Pfam" id="PF26452">
    <property type="entry name" value="DUF8131"/>
    <property type="match status" value="1"/>
</dbReference>
<dbReference type="EMBL" id="SHMP01000003">
    <property type="protein sequence ID" value="RZV12384.1"/>
    <property type="molecule type" value="Genomic_DNA"/>
</dbReference>
<evidence type="ECO:0000313" key="3">
    <source>
        <dbReference type="EMBL" id="RZV12384.1"/>
    </source>
</evidence>
<feature type="transmembrane region" description="Helical" evidence="1">
    <location>
        <begin position="48"/>
        <end position="66"/>
    </location>
</feature>
<evidence type="ECO:0000259" key="2">
    <source>
        <dbReference type="Pfam" id="PF26452"/>
    </source>
</evidence>
<reference evidence="3 4" key="1">
    <citation type="submission" date="2019-02" db="EMBL/GenBank/DDBJ databases">
        <title>Genomic Encyclopedia of Archaeal and Bacterial Type Strains, Phase II (KMG-II): from individual species to whole genera.</title>
        <authorList>
            <person name="Goeker M."/>
        </authorList>
    </citation>
    <scope>NUCLEOTIDE SEQUENCE [LARGE SCALE GENOMIC DNA]</scope>
    <source>
        <strain evidence="3 4">DSM 18328</strain>
    </source>
</reference>
<feature type="domain" description="DUF8131" evidence="2">
    <location>
        <begin position="18"/>
        <end position="79"/>
    </location>
</feature>
<accession>A0A482YCA0</accession>
<comment type="caution">
    <text evidence="3">The sequence shown here is derived from an EMBL/GenBank/DDBJ whole genome shotgun (WGS) entry which is preliminary data.</text>
</comment>
<evidence type="ECO:0000313" key="4">
    <source>
        <dbReference type="Proteomes" id="UP000291097"/>
    </source>
</evidence>
<evidence type="ECO:0000256" key="1">
    <source>
        <dbReference type="SAM" id="Phobius"/>
    </source>
</evidence>
<keyword evidence="1" id="KW-0812">Transmembrane</keyword>
<feature type="transmembrane region" description="Helical" evidence="1">
    <location>
        <begin position="25"/>
        <end position="42"/>
    </location>
</feature>
<name>A0A482YCA0_9EURY</name>